<dbReference type="PROSITE" id="PS00217">
    <property type="entry name" value="SUGAR_TRANSPORT_2"/>
    <property type="match status" value="1"/>
</dbReference>
<feature type="transmembrane region" description="Helical" evidence="6">
    <location>
        <begin position="355"/>
        <end position="375"/>
    </location>
</feature>
<dbReference type="GO" id="GO:0046943">
    <property type="term" value="F:carboxylic acid transmembrane transporter activity"/>
    <property type="evidence" value="ECO:0007669"/>
    <property type="project" value="TreeGrafter"/>
</dbReference>
<dbReference type="STRING" id="363870.NG54_06490"/>
<feature type="transmembrane region" description="Helical" evidence="6">
    <location>
        <begin position="168"/>
        <end position="187"/>
    </location>
</feature>
<dbReference type="InterPro" id="IPR036259">
    <property type="entry name" value="MFS_trans_sf"/>
</dbReference>
<evidence type="ECO:0000256" key="6">
    <source>
        <dbReference type="SAM" id="Phobius"/>
    </source>
</evidence>
<feature type="transmembrane region" description="Helical" evidence="6">
    <location>
        <begin position="296"/>
        <end position="314"/>
    </location>
</feature>
<name>A0A0A6VCB8_9BACI</name>
<dbReference type="Pfam" id="PF00083">
    <property type="entry name" value="Sugar_tr"/>
    <property type="match status" value="1"/>
</dbReference>
<dbReference type="Gene3D" id="1.20.1250.20">
    <property type="entry name" value="MFS general substrate transporter like domains"/>
    <property type="match status" value="1"/>
</dbReference>
<feature type="domain" description="Major facilitator superfamily (MFS) profile" evidence="7">
    <location>
        <begin position="14"/>
        <end position="411"/>
    </location>
</feature>
<dbReference type="SUPFAM" id="SSF103473">
    <property type="entry name" value="MFS general substrate transporter"/>
    <property type="match status" value="1"/>
</dbReference>
<dbReference type="CDD" id="cd17316">
    <property type="entry name" value="MFS_SV2_like"/>
    <property type="match status" value="1"/>
</dbReference>
<feature type="transmembrane region" description="Helical" evidence="6">
    <location>
        <begin position="81"/>
        <end position="101"/>
    </location>
</feature>
<evidence type="ECO:0000313" key="9">
    <source>
        <dbReference type="Proteomes" id="UP000030588"/>
    </source>
</evidence>
<evidence type="ECO:0000313" key="8">
    <source>
        <dbReference type="EMBL" id="KHD85895.1"/>
    </source>
</evidence>
<accession>A0A0A6VCB8</accession>
<feature type="transmembrane region" description="Helical" evidence="6">
    <location>
        <begin position="271"/>
        <end position="289"/>
    </location>
</feature>
<gene>
    <name evidence="8" type="ORF">NG54_06490</name>
</gene>
<feature type="transmembrane region" description="Helical" evidence="6">
    <location>
        <begin position="107"/>
        <end position="129"/>
    </location>
</feature>
<evidence type="ECO:0000259" key="7">
    <source>
        <dbReference type="PROSITE" id="PS50850"/>
    </source>
</evidence>
<protein>
    <submittedName>
        <fullName evidence="8">Major facilitator transporter</fullName>
    </submittedName>
</protein>
<feature type="transmembrane region" description="Helical" evidence="6">
    <location>
        <begin position="48"/>
        <end position="69"/>
    </location>
</feature>
<proteinExistence type="predicted"/>
<dbReference type="InterPro" id="IPR005829">
    <property type="entry name" value="Sugar_transporter_CS"/>
</dbReference>
<dbReference type="PANTHER" id="PTHR23508:SF10">
    <property type="entry name" value="CARBOXYLIC ACID TRANSPORTER PROTEIN HOMOLOG"/>
    <property type="match status" value="1"/>
</dbReference>
<feature type="transmembrane region" description="Helical" evidence="6">
    <location>
        <begin position="320"/>
        <end position="343"/>
    </location>
</feature>
<dbReference type="InterPro" id="IPR020846">
    <property type="entry name" value="MFS_dom"/>
</dbReference>
<evidence type="ECO:0000256" key="4">
    <source>
        <dbReference type="ARBA" id="ARBA00022989"/>
    </source>
</evidence>
<feature type="transmembrane region" description="Helical" evidence="6">
    <location>
        <begin position="21"/>
        <end position="42"/>
    </location>
</feature>
<dbReference type="AlphaFoldDB" id="A0A0A6VCB8"/>
<keyword evidence="2" id="KW-0813">Transport</keyword>
<reference evidence="8 9" key="1">
    <citation type="submission" date="2014-10" db="EMBL/GenBank/DDBJ databases">
        <title>Draft genome of phytase producing Bacillus ginsengihumi strain M2.11.</title>
        <authorList>
            <person name="Toymentseva A."/>
            <person name="Boulygina E.A."/>
            <person name="Kazakov S.V."/>
            <person name="Kayumov I."/>
            <person name="Suleimanova A.D."/>
            <person name="Mardanova A.M."/>
            <person name="Maria S.N."/>
            <person name="Sergey M.Y."/>
            <person name="Sharipova M.R."/>
        </authorList>
    </citation>
    <scope>NUCLEOTIDE SEQUENCE [LARGE SCALE GENOMIC DNA]</scope>
    <source>
        <strain evidence="8 9">M2.11</strain>
    </source>
</reference>
<keyword evidence="4 6" id="KW-1133">Transmembrane helix</keyword>
<organism evidence="8 9">
    <name type="scientific">Heyndrickxia ginsengihumi</name>
    <dbReference type="NCBI Taxonomy" id="363870"/>
    <lineage>
        <taxon>Bacteria</taxon>
        <taxon>Bacillati</taxon>
        <taxon>Bacillota</taxon>
        <taxon>Bacilli</taxon>
        <taxon>Bacillales</taxon>
        <taxon>Bacillaceae</taxon>
        <taxon>Heyndrickxia</taxon>
    </lineage>
</organism>
<comment type="caution">
    <text evidence="8">The sequence shown here is derived from an EMBL/GenBank/DDBJ whole genome shotgun (WGS) entry which is preliminary data.</text>
</comment>
<evidence type="ECO:0000256" key="2">
    <source>
        <dbReference type="ARBA" id="ARBA00022448"/>
    </source>
</evidence>
<dbReference type="PROSITE" id="PS50850">
    <property type="entry name" value="MFS"/>
    <property type="match status" value="1"/>
</dbReference>
<dbReference type="GO" id="GO:0005886">
    <property type="term" value="C:plasma membrane"/>
    <property type="evidence" value="ECO:0007669"/>
    <property type="project" value="UniProtKB-SubCell"/>
</dbReference>
<feature type="transmembrane region" description="Helical" evidence="6">
    <location>
        <begin position="141"/>
        <end position="162"/>
    </location>
</feature>
<dbReference type="PANTHER" id="PTHR23508">
    <property type="entry name" value="CARBOXYLIC ACID TRANSPORTER PROTEIN HOMOLOG"/>
    <property type="match status" value="1"/>
</dbReference>
<dbReference type="EMBL" id="JRUN01000014">
    <property type="protein sequence ID" value="KHD85895.1"/>
    <property type="molecule type" value="Genomic_DNA"/>
</dbReference>
<sequence length="447" mass="49090">MAKIGSKSTTGWKATISVAMANYIEAGSIIAAASSLTMWQAYLHLNSLTVGLLSALSANAFGAAIGALFGGYLCDKYGRKFIYAYDLLFYMLGVLLIAVSFNFPMLLIGTIITGVAVGAGVPASWTYIAEEAPHSKRAAHVGTAQLAWSTGPMITFLLAVLLTPLGLLGSRIIFLHLLVIAFITWYIRQGLSESTIWKEGKKQAEKERNTKKTSSTLKDLFSLKVNRQALFLLIGIYLFWNLTAGAMGYFMPYIYQNVGGLTGEQANLLQAFLWGLTVLTTYLVFMKLGDKFSRRLLFGIGAIMGIAAWLILTYTGMNWFSLFAFVILWGSAAGFGAQAFYGLWGSELFPTKYRAGAQGFIYFLVRFGIAIWSFILPTIMDTLGFKVAGIVMIVFLVIQCIIGIALAPNTKGKTLQEIEEERFGFNNGKNDHMNIQNVNMKAEETNM</sequence>
<feature type="transmembrane region" description="Helical" evidence="6">
    <location>
        <begin position="230"/>
        <end position="251"/>
    </location>
</feature>
<comment type="subcellular location">
    <subcellularLocation>
        <location evidence="1">Cell membrane</location>
        <topology evidence="1">Multi-pass membrane protein</topology>
    </subcellularLocation>
</comment>
<evidence type="ECO:0000256" key="1">
    <source>
        <dbReference type="ARBA" id="ARBA00004651"/>
    </source>
</evidence>
<feature type="transmembrane region" description="Helical" evidence="6">
    <location>
        <begin position="387"/>
        <end position="407"/>
    </location>
</feature>
<keyword evidence="3 6" id="KW-0812">Transmembrane</keyword>
<evidence type="ECO:0000256" key="5">
    <source>
        <dbReference type="ARBA" id="ARBA00023136"/>
    </source>
</evidence>
<dbReference type="Proteomes" id="UP000030588">
    <property type="component" value="Unassembled WGS sequence"/>
</dbReference>
<dbReference type="RefSeq" id="WP_025727541.1">
    <property type="nucleotide sequence ID" value="NZ_JBCNGA010000147.1"/>
</dbReference>
<dbReference type="OrthoDB" id="3252866at2"/>
<keyword evidence="5 6" id="KW-0472">Membrane</keyword>
<evidence type="ECO:0000256" key="3">
    <source>
        <dbReference type="ARBA" id="ARBA00022692"/>
    </source>
</evidence>
<dbReference type="InterPro" id="IPR005828">
    <property type="entry name" value="MFS_sugar_transport-like"/>
</dbReference>